<keyword evidence="1" id="KW-0689">Ribosomal protein</keyword>
<dbReference type="GO" id="GO:0005762">
    <property type="term" value="C:mitochondrial large ribosomal subunit"/>
    <property type="evidence" value="ECO:0007669"/>
    <property type="project" value="TreeGrafter"/>
</dbReference>
<dbReference type="EnsemblMetazoa" id="PHUM050870-RA">
    <property type="protein sequence ID" value="PHUM050870-PA"/>
    <property type="gene ID" value="PHUM050870"/>
</dbReference>
<dbReference type="AlphaFoldDB" id="E0VB33"/>
<dbReference type="OrthoDB" id="361870at2759"/>
<evidence type="ECO:0000313" key="2">
    <source>
        <dbReference type="EnsemblMetazoa" id="PHUM050870-PA"/>
    </source>
</evidence>
<keyword evidence="3" id="KW-1185">Reference proteome</keyword>
<dbReference type="EMBL" id="DS235021">
    <property type="protein sequence ID" value="EEB10589.1"/>
    <property type="molecule type" value="Genomic_DNA"/>
</dbReference>
<dbReference type="HOGENOM" id="CLU_078055_0_0_1"/>
<dbReference type="PANTHER" id="PTHR13528:SF2">
    <property type="entry name" value="LARGE RIBOSOMAL SUBUNIT PROTEIN BL28M"/>
    <property type="match status" value="1"/>
</dbReference>
<dbReference type="InParanoid" id="E0VB33"/>
<protein>
    <submittedName>
        <fullName evidence="1">Mitochondrial 50S ribosomal protein L28, putative</fullName>
    </submittedName>
</protein>
<evidence type="ECO:0000313" key="1">
    <source>
        <dbReference type="EMBL" id="EEB10589.1"/>
    </source>
</evidence>
<reference evidence="2" key="3">
    <citation type="submission" date="2020-05" db="UniProtKB">
        <authorList>
            <consortium name="EnsemblMetazoa"/>
        </authorList>
    </citation>
    <scope>IDENTIFICATION</scope>
    <source>
        <strain evidence="2">USDA</strain>
    </source>
</reference>
<dbReference type="OMA" id="KMSNRLK"/>
<reference evidence="1" key="2">
    <citation type="submission" date="2007-04" db="EMBL/GenBank/DDBJ databases">
        <title>The genome of the human body louse.</title>
        <authorList>
            <consortium name="The Human Body Louse Genome Consortium"/>
            <person name="Kirkness E."/>
            <person name="Walenz B."/>
            <person name="Hass B."/>
            <person name="Bruggner R."/>
            <person name="Strausberg R."/>
        </authorList>
    </citation>
    <scope>NUCLEOTIDE SEQUENCE</scope>
    <source>
        <strain evidence="1">USDA</strain>
    </source>
</reference>
<dbReference type="CTD" id="8232865"/>
<dbReference type="Proteomes" id="UP000009046">
    <property type="component" value="Unassembled WGS sequence"/>
</dbReference>
<dbReference type="VEuPathDB" id="VectorBase:PHUM050870"/>
<dbReference type="FunCoup" id="E0VB33">
    <property type="interactions" value="513"/>
</dbReference>
<name>E0VB33_PEDHC</name>
<proteinExistence type="predicted"/>
<keyword evidence="1" id="KW-0687">Ribonucleoprotein</keyword>
<organism>
    <name type="scientific">Pediculus humanus subsp. corporis</name>
    <name type="common">Body louse</name>
    <dbReference type="NCBI Taxonomy" id="121224"/>
    <lineage>
        <taxon>Eukaryota</taxon>
        <taxon>Metazoa</taxon>
        <taxon>Ecdysozoa</taxon>
        <taxon>Arthropoda</taxon>
        <taxon>Hexapoda</taxon>
        <taxon>Insecta</taxon>
        <taxon>Pterygota</taxon>
        <taxon>Neoptera</taxon>
        <taxon>Paraneoptera</taxon>
        <taxon>Psocodea</taxon>
        <taxon>Troctomorpha</taxon>
        <taxon>Phthiraptera</taxon>
        <taxon>Anoplura</taxon>
        <taxon>Pediculidae</taxon>
        <taxon>Pediculus</taxon>
    </lineage>
</organism>
<dbReference type="eggNOG" id="KOG3279">
    <property type="taxonomic scope" value="Eukaryota"/>
</dbReference>
<gene>
    <name evidence="2" type="primary">8232865</name>
    <name evidence="1" type="ORF">Phum_PHUM050870</name>
</gene>
<evidence type="ECO:0000313" key="3">
    <source>
        <dbReference type="Proteomes" id="UP000009046"/>
    </source>
</evidence>
<dbReference type="RefSeq" id="XP_002423327.1">
    <property type="nucleotide sequence ID" value="XM_002423282.1"/>
</dbReference>
<dbReference type="STRING" id="121224.E0VB33"/>
<dbReference type="EMBL" id="AAZO01000603">
    <property type="status" value="NOT_ANNOTATED_CDS"/>
    <property type="molecule type" value="Genomic_DNA"/>
</dbReference>
<accession>E0VB33</accession>
<sequence length="233" mass="27846">MAGVGARLPEVYRKFYNEWRYTAPEPVHYIPEKRTWVKDEETGEIKRVQNVPLPGIFPKEMNNVFTGGETIIQGFKKNKNKYEINVPKFWTPTLFRSVIYSEILDKYFSVILTKRVVELVHEHKGLDNYLLKTKACDLQTLIALKLKRELLFKLHYKELPYDEEKNQSIFEKYEKYLLPIEEIEWYGLSFTEACRKQEKIEKEMNEKKIVPLKHIFRAQLIQELKAENEKRPS</sequence>
<dbReference type="PANTHER" id="PTHR13528">
    <property type="entry name" value="39S RIBOSOMAL PROTEIN L28, MITOCHONDRIAL"/>
    <property type="match status" value="1"/>
</dbReference>
<dbReference type="KEGG" id="phu:Phum_PHUM050870"/>
<dbReference type="GeneID" id="8232865"/>
<dbReference type="GO" id="GO:0003735">
    <property type="term" value="F:structural constituent of ribosome"/>
    <property type="evidence" value="ECO:0007669"/>
    <property type="project" value="InterPro"/>
</dbReference>
<reference evidence="1" key="1">
    <citation type="submission" date="2007-04" db="EMBL/GenBank/DDBJ databases">
        <title>Annotation of Pediculus humanus corporis strain USDA.</title>
        <authorList>
            <person name="Kirkness E."/>
            <person name="Hannick L."/>
            <person name="Hass B."/>
            <person name="Bruggner R."/>
            <person name="Lawson D."/>
            <person name="Bidwell S."/>
            <person name="Joardar V."/>
            <person name="Caler E."/>
            <person name="Walenz B."/>
            <person name="Inman J."/>
            <person name="Schobel S."/>
            <person name="Galinsky K."/>
            <person name="Amedeo P."/>
            <person name="Strausberg R."/>
        </authorList>
    </citation>
    <scope>NUCLEOTIDE SEQUENCE</scope>
    <source>
        <strain evidence="1">USDA</strain>
    </source>
</reference>
<dbReference type="InterPro" id="IPR026569">
    <property type="entry name" value="Ribosomal_bL28"/>
</dbReference>